<dbReference type="Gene3D" id="1.10.238.10">
    <property type="entry name" value="EF-hand"/>
    <property type="match status" value="1"/>
</dbReference>
<sequence length="223" mass="25495">MDSDDRTDISRQYGAMEQTLTAPLNNTIDFLGPGNDFGQTTVNYEEILDETSRDLLSFGFKKIAKKNDYIRIETIGEAFRHSGQNPTEDTIKDMIEKAKLLKQTHQQNEDPDEKADDRLSFADFLTVVHEYYIPTTDDRQQLQEAFDILDPEQKSKLMVDNFVYLLKNCDWPEDDIELLLSQLSHADGYFVIDDLQKILITPVELPKKKAGKAKGGKAKKKGK</sequence>
<dbReference type="InterPro" id="IPR011992">
    <property type="entry name" value="EF-hand-dom_pair"/>
</dbReference>
<reference evidence="1" key="1">
    <citation type="submission" date="2021-02" db="EMBL/GenBank/DDBJ databases">
        <authorList>
            <person name="Nowell W R."/>
        </authorList>
    </citation>
    <scope>NUCLEOTIDE SEQUENCE</scope>
</reference>
<protein>
    <submittedName>
        <fullName evidence="1">Uncharacterized protein</fullName>
    </submittedName>
</protein>
<dbReference type="AlphaFoldDB" id="A0A813PNH0"/>
<name>A0A813PNH0_9BILA</name>
<keyword evidence="2" id="KW-1185">Reference proteome</keyword>
<accession>A0A813PNH0</accession>
<dbReference type="OrthoDB" id="9990503at2759"/>
<proteinExistence type="predicted"/>
<dbReference type="EMBL" id="CAJNOM010000005">
    <property type="protein sequence ID" value="CAF0755443.1"/>
    <property type="molecule type" value="Genomic_DNA"/>
</dbReference>
<dbReference type="SUPFAM" id="SSF47473">
    <property type="entry name" value="EF-hand"/>
    <property type="match status" value="1"/>
</dbReference>
<evidence type="ECO:0000313" key="2">
    <source>
        <dbReference type="Proteomes" id="UP000663832"/>
    </source>
</evidence>
<comment type="caution">
    <text evidence="1">The sequence shown here is derived from an EMBL/GenBank/DDBJ whole genome shotgun (WGS) entry which is preliminary data.</text>
</comment>
<gene>
    <name evidence="1" type="ORF">QVE165_LOCUS1747</name>
</gene>
<organism evidence="1 2">
    <name type="scientific">Adineta steineri</name>
    <dbReference type="NCBI Taxonomy" id="433720"/>
    <lineage>
        <taxon>Eukaryota</taxon>
        <taxon>Metazoa</taxon>
        <taxon>Spiralia</taxon>
        <taxon>Gnathifera</taxon>
        <taxon>Rotifera</taxon>
        <taxon>Eurotatoria</taxon>
        <taxon>Bdelloidea</taxon>
        <taxon>Adinetida</taxon>
        <taxon>Adinetidae</taxon>
        <taxon>Adineta</taxon>
    </lineage>
</organism>
<dbReference type="Proteomes" id="UP000663832">
    <property type="component" value="Unassembled WGS sequence"/>
</dbReference>
<evidence type="ECO:0000313" key="1">
    <source>
        <dbReference type="EMBL" id="CAF0755443.1"/>
    </source>
</evidence>